<dbReference type="Gene3D" id="1.25.10.10">
    <property type="entry name" value="Leucine-rich Repeat Variant"/>
    <property type="match status" value="1"/>
</dbReference>
<proteinExistence type="predicted"/>
<dbReference type="InterPro" id="IPR000225">
    <property type="entry name" value="Armadillo"/>
</dbReference>
<dbReference type="InterPro" id="IPR050693">
    <property type="entry name" value="Hsp70_NEF-Inhibitors"/>
</dbReference>
<feature type="region of interest" description="Disordered" evidence="1">
    <location>
        <begin position="1"/>
        <end position="53"/>
    </location>
</feature>
<evidence type="ECO:0000313" key="3">
    <source>
        <dbReference type="Proteomes" id="UP000012073"/>
    </source>
</evidence>
<sequence length="270" mass="29486">MDARTGKGMGASRRKALPAGKPRLQRETVRKARRKRDAPAGKPTSPSVEDDMEILSSASESEYDIIRRNVHVVDAAGMSASKKVRALLMLEELCHSIDNGRDLQVSGGIKPLLRALQSRHDKVRASAAWALATCCQNNPPVQNASLALDAVPILSNLAAHDASSGVRSRALFALNAMLELESARAAFEELPYAIDAVRNALVDTSDFRATRRALNLTELLVQKNLDSWKTQLEAWDIPILVERLMRSHPDIDVRESAARTIAALDGRPVA</sequence>
<dbReference type="EMBL" id="HG002083">
    <property type="protein sequence ID" value="CDF39833.1"/>
    <property type="molecule type" value="Genomic_DNA"/>
</dbReference>
<gene>
    <name evidence="2" type="ORF">CHC_T00000425001</name>
</gene>
<dbReference type="SUPFAM" id="SSF48371">
    <property type="entry name" value="ARM repeat"/>
    <property type="match status" value="1"/>
</dbReference>
<dbReference type="GO" id="GO:0005783">
    <property type="term" value="C:endoplasmic reticulum"/>
    <property type="evidence" value="ECO:0007669"/>
    <property type="project" value="TreeGrafter"/>
</dbReference>
<dbReference type="KEGG" id="ccp:CHC_T00000425001"/>
<name>R7QPX3_CHOCR</name>
<organism evidence="2 3">
    <name type="scientific">Chondrus crispus</name>
    <name type="common">Carrageen Irish moss</name>
    <name type="synonym">Polymorpha crispa</name>
    <dbReference type="NCBI Taxonomy" id="2769"/>
    <lineage>
        <taxon>Eukaryota</taxon>
        <taxon>Rhodophyta</taxon>
        <taxon>Florideophyceae</taxon>
        <taxon>Rhodymeniophycidae</taxon>
        <taxon>Gigartinales</taxon>
        <taxon>Gigartinaceae</taxon>
        <taxon>Chondrus</taxon>
    </lineage>
</organism>
<keyword evidence="3" id="KW-1185">Reference proteome</keyword>
<dbReference type="Gramene" id="CDF39833">
    <property type="protein sequence ID" value="CDF39833"/>
    <property type="gene ID" value="CHC_T00000425001"/>
</dbReference>
<dbReference type="PANTHER" id="PTHR19316">
    <property type="entry name" value="PROTEIN FOLDING REGULATOR"/>
    <property type="match status" value="1"/>
</dbReference>
<dbReference type="OrthoDB" id="10250458at2759"/>
<reference evidence="3" key="1">
    <citation type="journal article" date="2013" name="Proc. Natl. Acad. Sci. U.S.A.">
        <title>Genome structure and metabolic features in the red seaweed Chondrus crispus shed light on evolution of the Archaeplastida.</title>
        <authorList>
            <person name="Collen J."/>
            <person name="Porcel B."/>
            <person name="Carre W."/>
            <person name="Ball S.G."/>
            <person name="Chaparro C."/>
            <person name="Tonon T."/>
            <person name="Barbeyron T."/>
            <person name="Michel G."/>
            <person name="Noel B."/>
            <person name="Valentin K."/>
            <person name="Elias M."/>
            <person name="Artiguenave F."/>
            <person name="Arun A."/>
            <person name="Aury J.M."/>
            <person name="Barbosa-Neto J.F."/>
            <person name="Bothwell J.H."/>
            <person name="Bouget F.Y."/>
            <person name="Brillet L."/>
            <person name="Cabello-Hurtado F."/>
            <person name="Capella-Gutierrez S."/>
            <person name="Charrier B."/>
            <person name="Cladiere L."/>
            <person name="Cock J.M."/>
            <person name="Coelho S.M."/>
            <person name="Colleoni C."/>
            <person name="Czjzek M."/>
            <person name="Da Silva C."/>
            <person name="Delage L."/>
            <person name="Denoeud F."/>
            <person name="Deschamps P."/>
            <person name="Dittami S.M."/>
            <person name="Gabaldon T."/>
            <person name="Gachon C.M."/>
            <person name="Groisillier A."/>
            <person name="Herve C."/>
            <person name="Jabbari K."/>
            <person name="Katinka M."/>
            <person name="Kloareg B."/>
            <person name="Kowalczyk N."/>
            <person name="Labadie K."/>
            <person name="Leblanc C."/>
            <person name="Lopez P.J."/>
            <person name="McLachlan D.H."/>
            <person name="Meslet-Cladiere L."/>
            <person name="Moustafa A."/>
            <person name="Nehr Z."/>
            <person name="Nyvall Collen P."/>
            <person name="Panaud O."/>
            <person name="Partensky F."/>
            <person name="Poulain J."/>
            <person name="Rensing S.A."/>
            <person name="Rousvoal S."/>
            <person name="Samson G."/>
            <person name="Symeonidi A."/>
            <person name="Weissenbach J."/>
            <person name="Zambounis A."/>
            <person name="Wincker P."/>
            <person name="Boyen C."/>
        </authorList>
    </citation>
    <scope>NUCLEOTIDE SEQUENCE [LARGE SCALE GENOMIC DNA]</scope>
    <source>
        <strain evidence="3">cv. Stackhouse</strain>
    </source>
</reference>
<dbReference type="PhylomeDB" id="R7QPX3"/>
<protein>
    <submittedName>
        <fullName evidence="2">Uncharacterized protein</fullName>
    </submittedName>
</protein>
<dbReference type="Proteomes" id="UP000012073">
    <property type="component" value="Unassembled WGS sequence"/>
</dbReference>
<dbReference type="RefSeq" id="XP_005710127.1">
    <property type="nucleotide sequence ID" value="XM_005710070.1"/>
</dbReference>
<dbReference type="GO" id="GO:0000774">
    <property type="term" value="F:adenyl-nucleotide exchange factor activity"/>
    <property type="evidence" value="ECO:0007669"/>
    <property type="project" value="TreeGrafter"/>
</dbReference>
<dbReference type="AlphaFoldDB" id="R7QPX3"/>
<accession>R7QPX3</accession>
<evidence type="ECO:0000313" key="2">
    <source>
        <dbReference type="EMBL" id="CDF39833.1"/>
    </source>
</evidence>
<dbReference type="GeneID" id="17317849"/>
<evidence type="ECO:0000256" key="1">
    <source>
        <dbReference type="SAM" id="MobiDB-lite"/>
    </source>
</evidence>
<dbReference type="STRING" id="2769.R7QPX3"/>
<dbReference type="InterPro" id="IPR011989">
    <property type="entry name" value="ARM-like"/>
</dbReference>
<dbReference type="PANTHER" id="PTHR19316:SF18">
    <property type="entry name" value="HSP70-BINDING PROTEIN 1"/>
    <property type="match status" value="1"/>
</dbReference>
<dbReference type="InterPro" id="IPR016024">
    <property type="entry name" value="ARM-type_fold"/>
</dbReference>
<dbReference type="Pfam" id="PF00514">
    <property type="entry name" value="Arm"/>
    <property type="match status" value="1"/>
</dbReference>